<reference evidence="9" key="1">
    <citation type="journal article" date="2022" name="bioRxiv">
        <title>Sequencing and chromosome-scale assembly of the giantPleurodeles waltlgenome.</title>
        <authorList>
            <person name="Brown T."/>
            <person name="Elewa A."/>
            <person name="Iarovenko S."/>
            <person name="Subramanian E."/>
            <person name="Araus A.J."/>
            <person name="Petzold A."/>
            <person name="Susuki M."/>
            <person name="Suzuki K.-i.T."/>
            <person name="Hayashi T."/>
            <person name="Toyoda A."/>
            <person name="Oliveira C."/>
            <person name="Osipova E."/>
            <person name="Leigh N.D."/>
            <person name="Simon A."/>
            <person name="Yun M.H."/>
        </authorList>
    </citation>
    <scope>NUCLEOTIDE SEQUENCE</scope>
    <source>
        <strain evidence="9">20211129_DDA</strain>
        <tissue evidence="9">Liver</tissue>
    </source>
</reference>
<keyword evidence="4" id="KW-0779">Telomere</keyword>
<protein>
    <recommendedName>
        <fullName evidence="8">Telomere-associated protein Rif1 N-terminal domain-containing protein</fullName>
    </recommendedName>
</protein>
<feature type="region of interest" description="Disordered" evidence="7">
    <location>
        <begin position="1486"/>
        <end position="1507"/>
    </location>
</feature>
<keyword evidence="5" id="KW-0539">Nucleus</keyword>
<evidence type="ECO:0000313" key="10">
    <source>
        <dbReference type="Proteomes" id="UP001066276"/>
    </source>
</evidence>
<feature type="compositionally biased region" description="Basic and acidic residues" evidence="7">
    <location>
        <begin position="1392"/>
        <end position="1414"/>
    </location>
</feature>
<dbReference type="PANTHER" id="PTHR22928">
    <property type="entry name" value="TELOMERE-ASSOCIATED PROTEIN RIF1"/>
    <property type="match status" value="1"/>
</dbReference>
<evidence type="ECO:0000256" key="7">
    <source>
        <dbReference type="SAM" id="MobiDB-lite"/>
    </source>
</evidence>
<dbReference type="SUPFAM" id="SSF48371">
    <property type="entry name" value="ARM repeat"/>
    <property type="match status" value="1"/>
</dbReference>
<sequence>MTRAEDPKLQPLLETLEDGSASQSERTDAFLTLANRLSGEEGKEFTAVVGKQFPRVCKLFKAHIVSENSDLSNAALQALGFCVFNSKIASGLPVTEIHELLTTLISIATKSPDKNTCTRALWVIAKQCFPSEEVGKLVPEILSTLETVLNRGDVQSMVIEYEALNTVIRLLEQTPMQMGEEAPRWAKLVIPLVVHSAPRVRLRGATALEMGIPLLLQKQQDVAAITEPLMSTKIISELQRLFSTKNETYVLKLWPLFVKLLGKTLHRSGSFINSLLQLEELGFRSGSPVIKKIAFIAWKSLIDNFALNPDILSSTKRLKLLMQPLCSIHVRTEALALTKLEVWWYLLMRLGAQLSANFEQVCAPLIQNTLTVDSSNAAPITPARGSANQSLNQTGMKAGPFPFGSPTTPKMNLNSSSLSSAALPSVQLLGLEMLLHFLLGPEVVTFAKKNNLVLGLEPLQHPLISSSSFFCKHASTLLNAVQDGFIAVGKDASDAIVQVIWKDMISLVKATIEAGTKRDRQGSDVLPLLLQALKNIVTADVLPAQKALTLIESTIKGLPQKALGSPAYQMANMDLLHGTPALFLIQLLFHSSVLEQCAVEERFFICLETLVSCVLSGPTSPLAFSESVVGVISMQAKLLENKEHIWRMWSIVVNPLTEKINQTNEVNQGDALEHNFNAMHAALTLPVNHLYPVQGFPQPSMKTLLRTWAELYKTFSRCAALVATTEENVCCEELCAKILAGIGEQILTTFSTLDCIAQNLLVMVECINFLPYSSKYPPKTKAPQTPTDWAKKKQEPLGNLTSFLKLLVKLIDSFHALASKEPTPEMPTPSLVSVGNYIIGIVTSTISRIALSSVIRKLFEYLTKPLAAFYEKTSKSSDVPKVYSSLGSKLEKLLSEILLCLQSRYSGAHESDLLEDISPLLCVIFLHKNKQIRNQTAQFWNATFAKTTMLLYPAELKPVLSKVKQQTPILLPGFETVEVGDVSSGPFSDPQNENSQLDTKISGMEVKSAGKRNSMMAQAEELKDRGTPVRSKQAKLKLDFSSPKNKPAEKFLDEEKSMDFVFIPPETKERVLTEHQKEVLRTKRVDIPTMYNNLDASQDTTSFAQYTQSQEDSVEKPVGIIKDTEAENQLKDGENLCEEEEMDTEAPGSNKVTECVPEEKLFNESISKEENMSIGGNTSTGSNGSASSDVVSDTPPLSASRRQSFITLEKFDSSGNKQFSPSSNKFPVTNVVSLPGVKRASTGAQTKNVGKRKMEGKKVLDAKSAKTSPFGSGQKSDIVEVDNPNQGEILASGDQVEDSMNISTCGESKSTEEQMLLEDAECIPDTQEVESNVLPLDGGFKESKRVNDAQADIEFKENKPPGEGTMDLKSSSDILIQNTAANQKSLRRSSRRRLDVSESGIGDKQKIDHLKKDASVGNEMSVHSDLQTKGVLQQNKPIPEKVDGLLGVGQNENVVENSDASSFGKEVLNDLIKKEVLTDLAEKVLGDLSKNNVSDPDKKEVSSDLAKKKILSELGGKNVSDICEKGSFSQEDTSKGTEGSLDDGSKPETGDSQDFSSEKEIKEQSAVRSRYQTRRASLILLPGTENSESDSSETKEDIITKKRSRRRPKSMSTMDPKNDEQSQKQDLPALRVGDKGPLLPNKNEVSSSEKDKNITELCKPSEPKDKSKTNCTSVNDTSGFRDSNKRVIEQSASEVEPKNQIITSVSTESYISEPDVQTVHSNKTYDVVQGALEGFRKTESLITEPTMGDFSSAGSDVFFSSENSVIPLECQHKRSKRLRKSKGCDCCSGQLHEKPTIELKSSEKHDLKLVDHNIKSVPAIVSADEASSVEEQLEDSVFVGPSAQSTPLLPSKKPLFFKVSVDQASSVGSEDENTVVPQITNCENTEEAALVCSTPTAPVAELEEQDDQMCEPRSPVESVFKGSQEKHIIKLGTVCDKPITLVQEEKTDTLVEEVLAEALPTNAAVLISECDQNETISDNIQIVSSCLSASEVQSSLTTEVQLDSAVLGQGGCVEQPMDIATSAGQFEEKAALQKSGVDIITSEEPAFVSSVISGEHIMPDTVTPGYETVMDTATSGVQTVVPVVTSEEQSNLDVSSSEEHSMVCVEASDRQASKDSAVSGGQTAGGIDVVGSPPKFKGLECATLVSINGSPSEVQARCIWSPSASPSTSILKKGVKRPQEEESPSPLNKMRRVSFADPIYKEEMADDIDRRSPVVRCLSSSASSPTARALKISSTVQCKLITTPTKGFISPGSRSLGPKSSKKCLITEMAKESLPSPKESVYPALINCTTPVDIILPQITSNMWARGLGQLVRAKNIKTIGDLSTLTITEIKTLPIRSPKISTVKKALRVFHEQQMKTRGFDEFVALEEADKQINGLDDKTSPPDDDSLAPDLLESASLLTDGKPSTDLMAQIDALALRLTPEELSRHSGSILFEAQEKLSSMTNCVMRHLQTRWTSPPHESST</sequence>
<dbReference type="GO" id="GO:0140445">
    <property type="term" value="C:chromosome, telomeric repeat region"/>
    <property type="evidence" value="ECO:0007669"/>
    <property type="project" value="TreeGrafter"/>
</dbReference>
<dbReference type="Pfam" id="PF12231">
    <property type="entry name" value="Rif1_N"/>
    <property type="match status" value="1"/>
</dbReference>
<feature type="compositionally biased region" description="Polar residues" evidence="7">
    <location>
        <begin position="1669"/>
        <end position="1681"/>
    </location>
</feature>
<dbReference type="CDD" id="cd14267">
    <property type="entry name" value="Rif1_CTD_C-II_like"/>
    <property type="match status" value="1"/>
</dbReference>
<dbReference type="Gene3D" id="1.25.10.10">
    <property type="entry name" value="Leucine-rich Repeat Variant"/>
    <property type="match status" value="1"/>
</dbReference>
<feature type="domain" description="Telomere-associated protein Rif1 N-terminal" evidence="8">
    <location>
        <begin position="21"/>
        <end position="362"/>
    </location>
</feature>
<feature type="region of interest" description="Disordered" evidence="7">
    <location>
        <begin position="1237"/>
        <end position="1281"/>
    </location>
</feature>
<evidence type="ECO:0000259" key="8">
    <source>
        <dbReference type="Pfam" id="PF12231"/>
    </source>
</evidence>
<evidence type="ECO:0000313" key="9">
    <source>
        <dbReference type="EMBL" id="KAJ1188532.1"/>
    </source>
</evidence>
<feature type="compositionally biased region" description="Low complexity" evidence="7">
    <location>
        <begin position="1173"/>
        <end position="1188"/>
    </location>
</feature>
<feature type="compositionally biased region" description="Polar residues" evidence="7">
    <location>
        <begin position="1265"/>
        <end position="1275"/>
    </location>
</feature>
<accession>A0AAV7UIC4</accession>
<organism evidence="9 10">
    <name type="scientific">Pleurodeles waltl</name>
    <name type="common">Iberian ribbed newt</name>
    <dbReference type="NCBI Taxonomy" id="8319"/>
    <lineage>
        <taxon>Eukaryota</taxon>
        <taxon>Metazoa</taxon>
        <taxon>Chordata</taxon>
        <taxon>Craniata</taxon>
        <taxon>Vertebrata</taxon>
        <taxon>Euteleostomi</taxon>
        <taxon>Amphibia</taxon>
        <taxon>Batrachia</taxon>
        <taxon>Caudata</taxon>
        <taxon>Salamandroidea</taxon>
        <taxon>Salamandridae</taxon>
        <taxon>Pleurodelinae</taxon>
        <taxon>Pleurodeles</taxon>
    </lineage>
</organism>
<feature type="region of interest" description="Disordered" evidence="7">
    <location>
        <begin position="1"/>
        <end position="24"/>
    </location>
</feature>
<dbReference type="Proteomes" id="UP001066276">
    <property type="component" value="Chromosome 3_1"/>
</dbReference>
<dbReference type="EMBL" id="JANPWB010000005">
    <property type="protein sequence ID" value="KAJ1188532.1"/>
    <property type="molecule type" value="Genomic_DNA"/>
</dbReference>
<feature type="compositionally biased region" description="Basic and acidic residues" evidence="7">
    <location>
        <begin position="1252"/>
        <end position="1264"/>
    </location>
</feature>
<dbReference type="InterPro" id="IPR016024">
    <property type="entry name" value="ARM-type_fold"/>
</dbReference>
<keyword evidence="10" id="KW-1185">Reference proteome</keyword>
<feature type="region of interest" description="Disordered" evidence="7">
    <location>
        <begin position="1520"/>
        <end position="1698"/>
    </location>
</feature>
<dbReference type="PANTHER" id="PTHR22928:SF3">
    <property type="entry name" value="TELOMERE-ASSOCIATED PROTEIN RIF1"/>
    <property type="match status" value="1"/>
</dbReference>
<feature type="compositionally biased region" description="Basic and acidic residues" evidence="7">
    <location>
        <begin position="1162"/>
        <end position="1171"/>
    </location>
</feature>
<dbReference type="GO" id="GO:0000723">
    <property type="term" value="P:telomere maintenance"/>
    <property type="evidence" value="ECO:0007669"/>
    <property type="project" value="TreeGrafter"/>
</dbReference>
<keyword evidence="3" id="KW-0158">Chromosome</keyword>
<comment type="subcellular location">
    <subcellularLocation>
        <location evidence="2">Chromosome</location>
        <location evidence="2">Telomere</location>
    </subcellularLocation>
    <subcellularLocation>
        <location evidence="1">Nucleus</location>
    </subcellularLocation>
</comment>
<gene>
    <name evidence="9" type="ORF">NDU88_005293</name>
</gene>
<evidence type="ECO:0000256" key="1">
    <source>
        <dbReference type="ARBA" id="ARBA00004123"/>
    </source>
</evidence>
<feature type="compositionally biased region" description="Polar residues" evidence="7">
    <location>
        <begin position="1424"/>
        <end position="1436"/>
    </location>
</feature>
<evidence type="ECO:0000256" key="4">
    <source>
        <dbReference type="ARBA" id="ARBA00022895"/>
    </source>
</evidence>
<feature type="compositionally biased region" description="Polar residues" evidence="7">
    <location>
        <begin position="1189"/>
        <end position="1198"/>
    </location>
</feature>
<feature type="compositionally biased region" description="Basic and acidic residues" evidence="7">
    <location>
        <begin position="1556"/>
        <end position="1565"/>
    </location>
</feature>
<evidence type="ECO:0000256" key="6">
    <source>
        <dbReference type="ARBA" id="ARBA00023306"/>
    </source>
</evidence>
<dbReference type="InterPro" id="IPR022031">
    <property type="entry name" value="Rif1_N"/>
</dbReference>
<dbReference type="InterPro" id="IPR011989">
    <property type="entry name" value="ARM-like"/>
</dbReference>
<feature type="compositionally biased region" description="Basic and acidic residues" evidence="7">
    <location>
        <begin position="1647"/>
        <end position="1668"/>
    </location>
</feature>
<evidence type="ECO:0000256" key="2">
    <source>
        <dbReference type="ARBA" id="ARBA00004574"/>
    </source>
</evidence>
<evidence type="ECO:0000256" key="5">
    <source>
        <dbReference type="ARBA" id="ARBA00023242"/>
    </source>
</evidence>
<evidence type="ECO:0000256" key="3">
    <source>
        <dbReference type="ARBA" id="ARBA00022454"/>
    </source>
</evidence>
<proteinExistence type="predicted"/>
<comment type="caution">
    <text evidence="9">The sequence shown here is derived from an EMBL/GenBank/DDBJ whole genome shotgun (WGS) entry which is preliminary data.</text>
</comment>
<name>A0AAV7UIC4_PLEWA</name>
<dbReference type="GO" id="GO:0005634">
    <property type="term" value="C:nucleus"/>
    <property type="evidence" value="ECO:0007669"/>
    <property type="project" value="UniProtKB-SubCell"/>
</dbReference>
<feature type="region of interest" description="Disordered" evidence="7">
    <location>
        <begin position="1162"/>
        <end position="1198"/>
    </location>
</feature>
<feature type="region of interest" description="Disordered" evidence="7">
    <location>
        <begin position="1379"/>
        <end position="1437"/>
    </location>
</feature>
<keyword evidence="6" id="KW-0131">Cell cycle</keyword>
<feature type="compositionally biased region" description="Basic and acidic residues" evidence="7">
    <location>
        <begin position="1495"/>
        <end position="1507"/>
    </location>
</feature>